<comment type="caution">
    <text evidence="2">The sequence shown here is derived from an EMBL/GenBank/DDBJ whole genome shotgun (WGS) entry which is preliminary data.</text>
</comment>
<dbReference type="GeneID" id="66073646"/>
<dbReference type="OrthoDB" id="3040553at2759"/>
<dbReference type="InterPro" id="IPR032675">
    <property type="entry name" value="LRR_dom_sf"/>
</dbReference>
<dbReference type="Proteomes" id="UP001049176">
    <property type="component" value="Chromosome 2"/>
</dbReference>
<evidence type="ECO:0000313" key="3">
    <source>
        <dbReference type="Proteomes" id="UP001049176"/>
    </source>
</evidence>
<name>A0A9P8AD44_9AGAR</name>
<evidence type="ECO:0000259" key="1">
    <source>
        <dbReference type="PROSITE" id="PS50181"/>
    </source>
</evidence>
<keyword evidence="3" id="KW-1185">Reference proteome</keyword>
<proteinExistence type="predicted"/>
<organism evidence="2 3">
    <name type="scientific">Marasmius oreades</name>
    <name type="common">fairy-ring Marasmius</name>
    <dbReference type="NCBI Taxonomy" id="181124"/>
    <lineage>
        <taxon>Eukaryota</taxon>
        <taxon>Fungi</taxon>
        <taxon>Dikarya</taxon>
        <taxon>Basidiomycota</taxon>
        <taxon>Agaricomycotina</taxon>
        <taxon>Agaricomycetes</taxon>
        <taxon>Agaricomycetidae</taxon>
        <taxon>Agaricales</taxon>
        <taxon>Marasmiineae</taxon>
        <taxon>Marasmiaceae</taxon>
        <taxon>Marasmius</taxon>
    </lineage>
</organism>
<dbReference type="Gene3D" id="3.80.10.10">
    <property type="entry name" value="Ribonuclease Inhibitor"/>
    <property type="match status" value="1"/>
</dbReference>
<sequence>MTDATTPRYLPNEILTLILRSCSPREQAIISRTAKRLHAIVQSRLYERVEIGSPAQAENFSRTILKRSDRFAPLVKEFRVIIIYCYNSQYDSKSLTTLLNTVLLRLEKLRVLRLVLELADKSYLHLALSYCTFRDLHTFHFGHTGRLGALGVLQFIQRHPHLENLSIDTDDDVHPNPEHPEFSGDSIVLSELRSYSGPLNFLKYIAKSATSLSSIIIKLRVKPGVGVPVDQLAALEEIHDMGKGVSLAFDTSASLSPLVEWTSAALPKLQNFAAYCRKVDALPVRSRPGLSQEALDRFAVFFSGSRHSANLPTVNLTSPIPPLPINRLTASTVLKTRRPWVTCVPPCQRLAYVRILLHRLLSTNLQAQTVHILYAKTLEVGLYRSKAAAQGVDWCGFTSTVPPQFSWNQSKELTNITSRPKSC</sequence>
<dbReference type="PROSITE" id="PS50181">
    <property type="entry name" value="FBOX"/>
    <property type="match status" value="1"/>
</dbReference>
<dbReference type="AlphaFoldDB" id="A0A9P8AD44"/>
<dbReference type="CDD" id="cd09917">
    <property type="entry name" value="F-box_SF"/>
    <property type="match status" value="1"/>
</dbReference>
<feature type="domain" description="F-box" evidence="1">
    <location>
        <begin position="4"/>
        <end position="49"/>
    </location>
</feature>
<gene>
    <name evidence="2" type="ORF">E1B28_004570</name>
</gene>
<reference evidence="2" key="1">
    <citation type="journal article" date="2021" name="Genome Biol. Evol.">
        <title>The assembled and annotated genome of the fairy-ring fungus Marasmius oreades.</title>
        <authorList>
            <person name="Hiltunen M."/>
            <person name="Ament-Velasquez S.L."/>
            <person name="Johannesson H."/>
        </authorList>
    </citation>
    <scope>NUCLEOTIDE SEQUENCE</scope>
    <source>
        <strain evidence="2">03SP1</strain>
    </source>
</reference>
<protein>
    <recommendedName>
        <fullName evidence="1">F-box domain-containing protein</fullName>
    </recommendedName>
</protein>
<dbReference type="KEGG" id="more:E1B28_004570"/>
<dbReference type="RefSeq" id="XP_043013669.1">
    <property type="nucleotide sequence ID" value="XM_043149067.1"/>
</dbReference>
<accession>A0A9P8AD44</accession>
<dbReference type="InterPro" id="IPR001810">
    <property type="entry name" value="F-box_dom"/>
</dbReference>
<dbReference type="Pfam" id="PF00646">
    <property type="entry name" value="F-box"/>
    <property type="match status" value="1"/>
</dbReference>
<dbReference type="EMBL" id="CM032182">
    <property type="protein sequence ID" value="KAG7097199.1"/>
    <property type="molecule type" value="Genomic_DNA"/>
</dbReference>
<evidence type="ECO:0000313" key="2">
    <source>
        <dbReference type="EMBL" id="KAG7097199.1"/>
    </source>
</evidence>